<dbReference type="Proteomes" id="UP000030351">
    <property type="component" value="Unassembled WGS sequence"/>
</dbReference>
<feature type="transmembrane region" description="Helical" evidence="1">
    <location>
        <begin position="288"/>
        <end position="309"/>
    </location>
</feature>
<keyword evidence="1" id="KW-1133">Transmembrane helix</keyword>
<keyword evidence="1" id="KW-0472">Membrane</keyword>
<comment type="caution">
    <text evidence="2">The sequence shown here is derived from an EMBL/GenBank/DDBJ whole genome shotgun (WGS) entry which is preliminary data.</text>
</comment>
<organism evidence="2 3">
    <name type="scientific">Erwinia typographi</name>
    <dbReference type="NCBI Taxonomy" id="371042"/>
    <lineage>
        <taxon>Bacteria</taxon>
        <taxon>Pseudomonadati</taxon>
        <taxon>Pseudomonadota</taxon>
        <taxon>Gammaproteobacteria</taxon>
        <taxon>Enterobacterales</taxon>
        <taxon>Erwiniaceae</taxon>
        <taxon>Erwinia</taxon>
    </lineage>
</organism>
<name>A0A0A3YPG8_9GAMM</name>
<evidence type="ECO:0000313" key="3">
    <source>
        <dbReference type="Proteomes" id="UP000030351"/>
    </source>
</evidence>
<protein>
    <recommendedName>
        <fullName evidence="4">Phage-related membrane protein</fullName>
    </recommendedName>
</protein>
<evidence type="ECO:0000256" key="1">
    <source>
        <dbReference type="SAM" id="Phobius"/>
    </source>
</evidence>
<keyword evidence="1" id="KW-0812">Transmembrane</keyword>
<reference evidence="2 3" key="1">
    <citation type="submission" date="2014-10" db="EMBL/GenBank/DDBJ databases">
        <title>Genome sequence of Erwinia typographi M043b.</title>
        <authorList>
            <person name="Chan K.-G."/>
            <person name="Tan W.-S."/>
        </authorList>
    </citation>
    <scope>NUCLEOTIDE SEQUENCE [LARGE SCALE GENOMIC DNA]</scope>
    <source>
        <strain evidence="2 3">M043b</strain>
    </source>
</reference>
<keyword evidence="3" id="KW-1185">Reference proteome</keyword>
<dbReference type="AlphaFoldDB" id="A0A0A3YPG8"/>
<gene>
    <name evidence="2" type="ORF">NG99_23670</name>
</gene>
<sequence>MTSKKFIELVAVYKKVVLKPSSMEGSLYLSDESECNNLKELLTAKDRFGITLEQGTIASGNTVLISITHPITRLGRVYPTVSDFLENNKNRIREPNEYFILDEKYYCKDTITPSAIQSYRCVLRLLSLLKQSAALLDESNYELVYFDKEVFKIIINYDINDLKKINITTVDTFISSFTDDTHRDQKLSILANAVKFAADSQSKESAFSKILSDIENIINSFKKGYNLFSSGFSYEKIIDQLRAAKVEEMGKIHKTFSDIQNQVLGLPLATVIVATQMKESIDWSVQSLINTSILLGAIIFVALISLALFNQWQTLKAIKEEIKYKKNQAQTTYKSIYSDIESTFSHLTTRIMIQYFAFIVIGLAVFIGLVLTFKFYFQLTPYALQYLKNLWPF</sequence>
<proteinExistence type="predicted"/>
<evidence type="ECO:0008006" key="4">
    <source>
        <dbReference type="Google" id="ProtNLM"/>
    </source>
</evidence>
<feature type="transmembrane region" description="Helical" evidence="1">
    <location>
        <begin position="355"/>
        <end position="377"/>
    </location>
</feature>
<accession>A0A0A3YPG8</accession>
<dbReference type="EMBL" id="JRUQ01000076">
    <property type="protein sequence ID" value="KGT87251.1"/>
    <property type="molecule type" value="Genomic_DNA"/>
</dbReference>
<dbReference type="eggNOG" id="ENOG5032GJY">
    <property type="taxonomic scope" value="Bacteria"/>
</dbReference>
<evidence type="ECO:0000313" key="2">
    <source>
        <dbReference type="EMBL" id="KGT87251.1"/>
    </source>
</evidence>